<dbReference type="GO" id="GO:0016787">
    <property type="term" value="F:hydrolase activity"/>
    <property type="evidence" value="ECO:0007669"/>
    <property type="project" value="UniProtKB-KW"/>
</dbReference>
<dbReference type="InterPro" id="IPR031165">
    <property type="entry name" value="GNAT_YJDJ"/>
</dbReference>
<keyword evidence="4" id="KW-1185">Reference proteome</keyword>
<dbReference type="PANTHER" id="PTHR31435:SF10">
    <property type="entry name" value="BSR4717 PROTEIN"/>
    <property type="match status" value="1"/>
</dbReference>
<dbReference type="PROSITE" id="PS51729">
    <property type="entry name" value="GNAT_YJDJ"/>
    <property type="match status" value="1"/>
</dbReference>
<keyword evidence="3" id="KW-0808">Transferase</keyword>
<evidence type="ECO:0000256" key="1">
    <source>
        <dbReference type="SAM" id="MobiDB-lite"/>
    </source>
</evidence>
<proteinExistence type="predicted"/>
<dbReference type="GO" id="GO:0016746">
    <property type="term" value="F:acyltransferase activity"/>
    <property type="evidence" value="ECO:0007669"/>
    <property type="project" value="UniProtKB-KW"/>
</dbReference>
<dbReference type="Proteomes" id="UP001595960">
    <property type="component" value="Unassembled WGS sequence"/>
</dbReference>
<feature type="compositionally biased region" description="Acidic residues" evidence="1">
    <location>
        <begin position="17"/>
        <end position="26"/>
    </location>
</feature>
<dbReference type="PANTHER" id="PTHR31435">
    <property type="entry name" value="PROTEIN NATD1"/>
    <property type="match status" value="1"/>
</dbReference>
<comment type="caution">
    <text evidence="3">The sequence shown here is derived from an EMBL/GenBank/DDBJ whole genome shotgun (WGS) entry which is preliminary data.</text>
</comment>
<reference evidence="4" key="1">
    <citation type="journal article" date="2019" name="Int. J. Syst. Evol. Microbiol.">
        <title>The Global Catalogue of Microorganisms (GCM) 10K type strain sequencing project: providing services to taxonomists for standard genome sequencing and annotation.</title>
        <authorList>
            <consortium name="The Broad Institute Genomics Platform"/>
            <consortium name="The Broad Institute Genome Sequencing Center for Infectious Disease"/>
            <person name="Wu L."/>
            <person name="Ma J."/>
        </authorList>
    </citation>
    <scope>NUCLEOTIDE SEQUENCE [LARGE SCALE GENOMIC DNA]</scope>
    <source>
        <strain evidence="4">CGMCC 1.12192</strain>
    </source>
</reference>
<keyword evidence="3" id="KW-0378">Hydrolase</keyword>
<dbReference type="Pfam" id="PF14542">
    <property type="entry name" value="Acetyltransf_CG"/>
    <property type="match status" value="1"/>
</dbReference>
<evidence type="ECO:0000259" key="2">
    <source>
        <dbReference type="PROSITE" id="PS51729"/>
    </source>
</evidence>
<dbReference type="InterPro" id="IPR045057">
    <property type="entry name" value="Gcn5-rel_NAT"/>
</dbReference>
<dbReference type="InterPro" id="IPR016181">
    <property type="entry name" value="Acyl_CoA_acyltransferase"/>
</dbReference>
<dbReference type="EC" id="2.3.1.-" evidence="3"/>
<gene>
    <name evidence="3" type="ORF">ACFPER_09420</name>
</gene>
<feature type="region of interest" description="Disordered" evidence="1">
    <location>
        <begin position="1"/>
        <end position="26"/>
    </location>
</feature>
<evidence type="ECO:0000313" key="4">
    <source>
        <dbReference type="Proteomes" id="UP001595960"/>
    </source>
</evidence>
<dbReference type="Gene3D" id="3.40.630.30">
    <property type="match status" value="1"/>
</dbReference>
<accession>A0ABV9R6W1</accession>
<name>A0ABV9R6W1_9MICO</name>
<protein>
    <submittedName>
        <fullName evidence="3">GNAT family N-acetyltransferase</fullName>
        <ecNumber evidence="3">2.3.1.-</ecNumber>
    </submittedName>
</protein>
<dbReference type="EMBL" id="JBHSJC010000001">
    <property type="protein sequence ID" value="MFC4829007.1"/>
    <property type="molecule type" value="Genomic_DNA"/>
</dbReference>
<sequence>MGIGDARAREASRKEEFEDLPSADAEQEIAVRHDGDRMVYSAWLGDLEVAELRYTETGGRVVVRRTTVVPEFRGRGIATDLIADALDDLRRRVGRVSVECPLVAAFMTANPQYADLLDPE</sequence>
<feature type="domain" description="N-acetyltransferase" evidence="2">
    <location>
        <begin position="32"/>
        <end position="118"/>
    </location>
</feature>
<feature type="compositionally biased region" description="Basic and acidic residues" evidence="1">
    <location>
        <begin position="1"/>
        <end position="16"/>
    </location>
</feature>
<dbReference type="SUPFAM" id="SSF55729">
    <property type="entry name" value="Acyl-CoA N-acyltransferases (Nat)"/>
    <property type="match status" value="1"/>
</dbReference>
<organism evidence="3 4">
    <name type="scientific">Agromyces aurantiacus</name>
    <dbReference type="NCBI Taxonomy" id="165814"/>
    <lineage>
        <taxon>Bacteria</taxon>
        <taxon>Bacillati</taxon>
        <taxon>Actinomycetota</taxon>
        <taxon>Actinomycetes</taxon>
        <taxon>Micrococcales</taxon>
        <taxon>Microbacteriaceae</taxon>
        <taxon>Agromyces</taxon>
    </lineage>
</organism>
<evidence type="ECO:0000313" key="3">
    <source>
        <dbReference type="EMBL" id="MFC4829007.1"/>
    </source>
</evidence>
<dbReference type="RefSeq" id="WP_204392380.1">
    <property type="nucleotide sequence ID" value="NZ_JAFBBW010000001.1"/>
</dbReference>
<keyword evidence="3" id="KW-0012">Acyltransferase</keyword>